<protein>
    <submittedName>
        <fullName evidence="1">Uncharacterized protein</fullName>
    </submittedName>
</protein>
<accession>A0A135U8Y7</accession>
<dbReference type="EMBL" id="JFFI01001636">
    <property type="protein sequence ID" value="KXH56868.1"/>
    <property type="molecule type" value="Genomic_DNA"/>
</dbReference>
<evidence type="ECO:0000313" key="1">
    <source>
        <dbReference type="EMBL" id="KXH56868.1"/>
    </source>
</evidence>
<dbReference type="PANTHER" id="PTHR33112:SF10">
    <property type="entry name" value="TOL"/>
    <property type="match status" value="1"/>
</dbReference>
<proteinExistence type="predicted"/>
<gene>
    <name evidence="1" type="ORF">CSAL01_06116</name>
</gene>
<keyword evidence="2" id="KW-1185">Reference proteome</keyword>
<organism evidence="1 2">
    <name type="scientific">Colletotrichum salicis</name>
    <dbReference type="NCBI Taxonomy" id="1209931"/>
    <lineage>
        <taxon>Eukaryota</taxon>
        <taxon>Fungi</taxon>
        <taxon>Dikarya</taxon>
        <taxon>Ascomycota</taxon>
        <taxon>Pezizomycotina</taxon>
        <taxon>Sordariomycetes</taxon>
        <taxon>Hypocreomycetidae</taxon>
        <taxon>Glomerellales</taxon>
        <taxon>Glomerellaceae</taxon>
        <taxon>Colletotrichum</taxon>
        <taxon>Colletotrichum acutatum species complex</taxon>
    </lineage>
</organism>
<comment type="caution">
    <text evidence="1">The sequence shown here is derived from an EMBL/GenBank/DDBJ whole genome shotgun (WGS) entry which is preliminary data.</text>
</comment>
<name>A0A135U8Y7_9PEZI</name>
<reference evidence="1 2" key="1">
    <citation type="submission" date="2014-02" db="EMBL/GenBank/DDBJ databases">
        <title>The genome sequence of Colletotrichum salicis CBS 607.94.</title>
        <authorList>
            <person name="Baroncelli R."/>
            <person name="Thon M.R."/>
        </authorList>
    </citation>
    <scope>NUCLEOTIDE SEQUENCE [LARGE SCALE GENOMIC DNA]</scope>
    <source>
        <strain evidence="1 2">CBS 607.94</strain>
    </source>
</reference>
<sequence length="304" mass="34344">MRDVYANASCNIAASASSSPAGGLVRSRVAKDIRPGIVTSNLASQRCREFYMFDKGYWDRHLLDGALHSRGRVFQERFLSPRQIYFTKSQAMWKHLEEHRCEGLHQGVPLHESSKSIKRLSSSQTRDDELKIKGLMTLDALDLWIDIVTTYSQCQFTLIEDKLYAFGGIAKLFRQVTAEVIDANVTTNEGDDMVNITGSSIALREKVYSTTYKRKSSPAENGCIHFDPTDKTVPPFTTWPCLDSDKDSLDKSGETSLLPLRNQEVTWEDLESNQSGKANDVTCLILKKSGDPRNSYRRIGWLKF</sequence>
<evidence type="ECO:0000313" key="2">
    <source>
        <dbReference type="Proteomes" id="UP000070121"/>
    </source>
</evidence>
<dbReference type="AlphaFoldDB" id="A0A135U8Y7"/>
<dbReference type="OrthoDB" id="5347061at2759"/>
<dbReference type="PANTHER" id="PTHR33112">
    <property type="entry name" value="DOMAIN PROTEIN, PUTATIVE-RELATED"/>
    <property type="match status" value="1"/>
</dbReference>
<dbReference type="Proteomes" id="UP000070121">
    <property type="component" value="Unassembled WGS sequence"/>
</dbReference>